<dbReference type="GO" id="GO:0016887">
    <property type="term" value="F:ATP hydrolysis activity"/>
    <property type="evidence" value="ECO:0007669"/>
    <property type="project" value="InterPro"/>
</dbReference>
<dbReference type="GO" id="GO:0005524">
    <property type="term" value="F:ATP binding"/>
    <property type="evidence" value="ECO:0007669"/>
    <property type="project" value="UniProtKB-KW"/>
</dbReference>
<evidence type="ECO:0000313" key="6">
    <source>
        <dbReference type="EMBL" id="HGE67037.1"/>
    </source>
</evidence>
<dbReference type="PANTHER" id="PTHR42794">
    <property type="entry name" value="HEMIN IMPORT ATP-BINDING PROTEIN HMUV"/>
    <property type="match status" value="1"/>
</dbReference>
<feature type="domain" description="AAA+ ATPase" evidence="5">
    <location>
        <begin position="27"/>
        <end position="160"/>
    </location>
</feature>
<dbReference type="PROSITE" id="PS00211">
    <property type="entry name" value="ABC_TRANSPORTER_1"/>
    <property type="match status" value="1"/>
</dbReference>
<dbReference type="InterPro" id="IPR017871">
    <property type="entry name" value="ABC_transporter-like_CS"/>
</dbReference>
<keyword evidence="4" id="KW-1278">Translocase</keyword>
<dbReference type="InterPro" id="IPR003593">
    <property type="entry name" value="AAA+_ATPase"/>
</dbReference>
<proteinExistence type="predicted"/>
<dbReference type="SUPFAM" id="SSF52540">
    <property type="entry name" value="P-loop containing nucleoside triphosphate hydrolases"/>
    <property type="match status" value="1"/>
</dbReference>
<dbReference type="EMBL" id="DTPI01000037">
    <property type="protein sequence ID" value="HGE67037.1"/>
    <property type="molecule type" value="Genomic_DNA"/>
</dbReference>
<evidence type="ECO:0000259" key="5">
    <source>
        <dbReference type="SMART" id="SM00382"/>
    </source>
</evidence>
<dbReference type="AlphaFoldDB" id="A0A7C3YDG0"/>
<dbReference type="InterPro" id="IPR027417">
    <property type="entry name" value="P-loop_NTPase"/>
</dbReference>
<evidence type="ECO:0000256" key="4">
    <source>
        <dbReference type="ARBA" id="ARBA00022967"/>
    </source>
</evidence>
<dbReference type="Gene3D" id="3.40.50.300">
    <property type="entry name" value="P-loop containing nucleotide triphosphate hydrolases"/>
    <property type="match status" value="1"/>
</dbReference>
<keyword evidence="1" id="KW-0813">Transport</keyword>
<accession>A0A7C3YDG0</accession>
<evidence type="ECO:0000256" key="2">
    <source>
        <dbReference type="ARBA" id="ARBA00022741"/>
    </source>
</evidence>
<evidence type="ECO:0000256" key="1">
    <source>
        <dbReference type="ARBA" id="ARBA00022448"/>
    </source>
</evidence>
<dbReference type="SMART" id="SM00382">
    <property type="entry name" value="AAA"/>
    <property type="match status" value="1"/>
</dbReference>
<name>A0A7C3YDG0_9EURY</name>
<dbReference type="InterPro" id="IPR003439">
    <property type="entry name" value="ABC_transporter-like_ATP-bd"/>
</dbReference>
<sequence length="160" mass="17792">MELKADRVDVKISGRKIIESVSFTLKKGELVALLGPNGSGKSTLLKTIFGILKPHHGVVYIDRKTINDFERRDIAKLLGYLSQEITSANLKVLDIVLLGRVPHAGVMPTKRDVEVSLKALKLVGMDGYEERLFSELSGGEKQKVMLARIFSQEVEFLLLD</sequence>
<gene>
    <name evidence="6" type="ORF">ENX77_08005</name>
</gene>
<protein>
    <submittedName>
        <fullName evidence="6">ABC transporter ATP-binding protein</fullName>
    </submittedName>
</protein>
<dbReference type="Pfam" id="PF00005">
    <property type="entry name" value="ABC_tran"/>
    <property type="match status" value="1"/>
</dbReference>
<organism evidence="6">
    <name type="scientific">Geoglobus ahangari</name>
    <dbReference type="NCBI Taxonomy" id="113653"/>
    <lineage>
        <taxon>Archaea</taxon>
        <taxon>Methanobacteriati</taxon>
        <taxon>Methanobacteriota</taxon>
        <taxon>Archaeoglobi</taxon>
        <taxon>Archaeoglobales</taxon>
        <taxon>Archaeoglobaceae</taxon>
        <taxon>Geoglobus</taxon>
    </lineage>
</organism>
<reference evidence="6" key="1">
    <citation type="journal article" date="2020" name="mSystems">
        <title>Genome- and Community-Level Interaction Insights into Carbon Utilization and Element Cycling Functions of Hydrothermarchaeota in Hydrothermal Sediment.</title>
        <authorList>
            <person name="Zhou Z."/>
            <person name="Liu Y."/>
            <person name="Xu W."/>
            <person name="Pan J."/>
            <person name="Luo Z.H."/>
            <person name="Li M."/>
        </authorList>
    </citation>
    <scope>NUCLEOTIDE SEQUENCE [LARGE SCALE GENOMIC DNA]</scope>
    <source>
        <strain evidence="6">SpSt-97</strain>
    </source>
</reference>
<comment type="caution">
    <text evidence="6">The sequence shown here is derived from an EMBL/GenBank/DDBJ whole genome shotgun (WGS) entry which is preliminary data.</text>
</comment>
<dbReference type="PANTHER" id="PTHR42794:SF1">
    <property type="entry name" value="HEMIN IMPORT ATP-BINDING PROTEIN HMUV"/>
    <property type="match status" value="1"/>
</dbReference>
<keyword evidence="3 6" id="KW-0067">ATP-binding</keyword>
<keyword evidence="2" id="KW-0547">Nucleotide-binding</keyword>
<evidence type="ECO:0000256" key="3">
    <source>
        <dbReference type="ARBA" id="ARBA00022840"/>
    </source>
</evidence>